<feature type="transmembrane region" description="Helical" evidence="6">
    <location>
        <begin position="266"/>
        <end position="292"/>
    </location>
</feature>
<evidence type="ECO:0000256" key="5">
    <source>
        <dbReference type="ARBA" id="ARBA00038359"/>
    </source>
</evidence>
<feature type="transmembrane region" description="Helical" evidence="6">
    <location>
        <begin position="192"/>
        <end position="216"/>
    </location>
</feature>
<name>A0A084B7X0_STACB</name>
<keyword evidence="4 6" id="KW-0472">Membrane</keyword>
<dbReference type="InterPro" id="IPR052337">
    <property type="entry name" value="SAT4-like"/>
</dbReference>
<reference evidence="8 9" key="1">
    <citation type="journal article" date="2014" name="BMC Genomics">
        <title>Comparative genome sequencing reveals chemotype-specific gene clusters in the toxigenic black mold Stachybotrys.</title>
        <authorList>
            <person name="Semeiks J."/>
            <person name="Borek D."/>
            <person name="Otwinowski Z."/>
            <person name="Grishin N.V."/>
        </authorList>
    </citation>
    <scope>NUCLEOTIDE SEQUENCE [LARGE SCALE GENOMIC DNA]</scope>
    <source>
        <strain evidence="9">CBS 109288 / IBT 7711</strain>
    </source>
</reference>
<organism evidence="8 9">
    <name type="scientific">Stachybotrys chartarum (strain CBS 109288 / IBT 7711)</name>
    <name type="common">Toxic black mold</name>
    <name type="synonym">Stilbospora chartarum</name>
    <dbReference type="NCBI Taxonomy" id="1280523"/>
    <lineage>
        <taxon>Eukaryota</taxon>
        <taxon>Fungi</taxon>
        <taxon>Dikarya</taxon>
        <taxon>Ascomycota</taxon>
        <taxon>Pezizomycotina</taxon>
        <taxon>Sordariomycetes</taxon>
        <taxon>Hypocreomycetidae</taxon>
        <taxon>Hypocreales</taxon>
        <taxon>Stachybotryaceae</taxon>
        <taxon>Stachybotrys</taxon>
    </lineage>
</organism>
<dbReference type="OrthoDB" id="61113at2759"/>
<gene>
    <name evidence="8" type="ORF">S7711_07697</name>
</gene>
<proteinExistence type="inferred from homology"/>
<feature type="transmembrane region" description="Helical" evidence="6">
    <location>
        <begin position="142"/>
        <end position="163"/>
    </location>
</feature>
<evidence type="ECO:0000256" key="3">
    <source>
        <dbReference type="ARBA" id="ARBA00022989"/>
    </source>
</evidence>
<dbReference type="PANTHER" id="PTHR33048:SF47">
    <property type="entry name" value="INTEGRAL MEMBRANE PROTEIN-RELATED"/>
    <property type="match status" value="1"/>
</dbReference>
<feature type="transmembrane region" description="Helical" evidence="6">
    <location>
        <begin position="63"/>
        <end position="86"/>
    </location>
</feature>
<dbReference type="Pfam" id="PF20684">
    <property type="entry name" value="Fung_rhodopsin"/>
    <property type="match status" value="1"/>
</dbReference>
<accession>A0A084B7X0</accession>
<dbReference type="Proteomes" id="UP000028045">
    <property type="component" value="Unassembled WGS sequence"/>
</dbReference>
<dbReference type="PANTHER" id="PTHR33048">
    <property type="entry name" value="PTH11-LIKE INTEGRAL MEMBRANE PROTEIN (AFU_ORTHOLOGUE AFUA_5G11245)"/>
    <property type="match status" value="1"/>
</dbReference>
<dbReference type="HOGENOM" id="CLU_028200_9_0_1"/>
<feature type="transmembrane region" description="Helical" evidence="6">
    <location>
        <begin position="228"/>
        <end position="246"/>
    </location>
</feature>
<evidence type="ECO:0000256" key="6">
    <source>
        <dbReference type="SAM" id="Phobius"/>
    </source>
</evidence>
<evidence type="ECO:0000259" key="7">
    <source>
        <dbReference type="Pfam" id="PF20684"/>
    </source>
</evidence>
<dbReference type="GO" id="GO:0016020">
    <property type="term" value="C:membrane"/>
    <property type="evidence" value="ECO:0007669"/>
    <property type="project" value="UniProtKB-SubCell"/>
</dbReference>
<dbReference type="InterPro" id="IPR049326">
    <property type="entry name" value="Rhodopsin_dom_fungi"/>
</dbReference>
<comment type="subcellular location">
    <subcellularLocation>
        <location evidence="1">Membrane</location>
        <topology evidence="1">Multi-pass membrane protein</topology>
    </subcellularLocation>
</comment>
<evidence type="ECO:0000313" key="9">
    <source>
        <dbReference type="Proteomes" id="UP000028045"/>
    </source>
</evidence>
<evidence type="ECO:0000313" key="8">
    <source>
        <dbReference type="EMBL" id="KEY73649.1"/>
    </source>
</evidence>
<protein>
    <recommendedName>
        <fullName evidence="7">Rhodopsin domain-containing protein</fullName>
    </recommendedName>
</protein>
<keyword evidence="2 6" id="KW-0812">Transmembrane</keyword>
<comment type="similarity">
    <text evidence="5">Belongs to the SAT4 family.</text>
</comment>
<evidence type="ECO:0000256" key="4">
    <source>
        <dbReference type="ARBA" id="ARBA00023136"/>
    </source>
</evidence>
<feature type="transmembrane region" description="Helical" evidence="6">
    <location>
        <begin position="29"/>
        <end position="51"/>
    </location>
</feature>
<keyword evidence="3 6" id="KW-1133">Transmembrane helix</keyword>
<dbReference type="EMBL" id="KL647778">
    <property type="protein sequence ID" value="KEY73649.1"/>
    <property type="molecule type" value="Genomic_DNA"/>
</dbReference>
<feature type="transmembrane region" description="Helical" evidence="6">
    <location>
        <begin position="106"/>
        <end position="130"/>
    </location>
</feature>
<keyword evidence="9" id="KW-1185">Reference proteome</keyword>
<dbReference type="AlphaFoldDB" id="A0A084B7X0"/>
<feature type="domain" description="Rhodopsin" evidence="7">
    <location>
        <begin position="47"/>
        <end position="296"/>
    </location>
</feature>
<evidence type="ECO:0000256" key="1">
    <source>
        <dbReference type="ARBA" id="ARBA00004141"/>
    </source>
</evidence>
<evidence type="ECO:0000256" key="2">
    <source>
        <dbReference type="ARBA" id="ARBA00022692"/>
    </source>
</evidence>
<sequence>MAESDFLPSLIGIYDNFHEPTPGWNRPGVANGLVITFLVITWTCVLFRMYTRFRIIYSPGWDDLFVSLLLITGTVGSGGIITMTSHGWGQHILLMAQSDYATYVRLFWISNATYCMSTTFIKLSLLLQYFRVFDVRQMEGRICIGLLIFTAVWGAVFTVLAWIPCVPIEAFIDTSREGVCFVFGSRYASSFYASHLSLAVSNMILDAIIIYLPVISYFRGKTFDTTRLGFLVLFFLGSFVVSISIWRVASIVEHRAGTYPTFDPAWYGPITLLLAVIEVDVASICASVPVFWPVLASKIEMITVTREVKIERTHRFSTIGDATTGDSVELVPTSRRTSHNSLEIRTSRATDGGRAKHYKDNFVLSQVNPLSDEVRVETEISVEKGIHK</sequence>